<feature type="transmembrane region" description="Helical" evidence="1">
    <location>
        <begin position="115"/>
        <end position="137"/>
    </location>
</feature>
<feature type="transmembrane region" description="Helical" evidence="1">
    <location>
        <begin position="90"/>
        <end position="109"/>
    </location>
</feature>
<reference evidence="3 4" key="1">
    <citation type="submission" date="2016-12" db="EMBL/GenBank/DDBJ databases">
        <title>The draft genome sequence of Actinophytocola xinjiangensis.</title>
        <authorList>
            <person name="Wang W."/>
            <person name="Yuan L."/>
        </authorList>
    </citation>
    <scope>NUCLEOTIDE SEQUENCE [LARGE SCALE GENOMIC DNA]</scope>
    <source>
        <strain evidence="3 4">CGMCC 4.4663</strain>
    </source>
</reference>
<protein>
    <recommendedName>
        <fullName evidence="2">DUF1707 domain-containing protein</fullName>
    </recommendedName>
</protein>
<gene>
    <name evidence="3" type="ORF">BLA60_41555</name>
</gene>
<evidence type="ECO:0000313" key="3">
    <source>
        <dbReference type="EMBL" id="OLF04284.1"/>
    </source>
</evidence>
<proteinExistence type="predicted"/>
<organism evidence="3 4">
    <name type="scientific">Actinophytocola xinjiangensis</name>
    <dbReference type="NCBI Taxonomy" id="485602"/>
    <lineage>
        <taxon>Bacteria</taxon>
        <taxon>Bacillati</taxon>
        <taxon>Actinomycetota</taxon>
        <taxon>Actinomycetes</taxon>
        <taxon>Pseudonocardiales</taxon>
        <taxon>Pseudonocardiaceae</taxon>
    </lineage>
</organism>
<dbReference type="OrthoDB" id="2004788at2"/>
<evidence type="ECO:0000313" key="4">
    <source>
        <dbReference type="Proteomes" id="UP000185696"/>
    </source>
</evidence>
<dbReference type="Proteomes" id="UP000185696">
    <property type="component" value="Unassembled WGS sequence"/>
</dbReference>
<feature type="domain" description="DUF1707" evidence="2">
    <location>
        <begin position="4"/>
        <end position="56"/>
    </location>
</feature>
<name>A0A7Z1ASW6_9PSEU</name>
<keyword evidence="4" id="KW-1185">Reference proteome</keyword>
<keyword evidence="1" id="KW-0812">Transmembrane</keyword>
<accession>A0A7Z1ASW6</accession>
<keyword evidence="1" id="KW-0472">Membrane</keyword>
<dbReference type="RefSeq" id="WP_075138611.1">
    <property type="nucleotide sequence ID" value="NZ_MSIF01000050.1"/>
</dbReference>
<dbReference type="InterPro" id="IPR012551">
    <property type="entry name" value="DUF1707_SHOCT-like"/>
</dbReference>
<sequence length="143" mass="15293">MAQIRISAAERAEAVAALGEHLASGRLPTAEYDRRRRVAVEAVGRDEIEALFADLPAPHPDLSSAVAPRRPIRVDPEWPVGRGDTRVSRVLDAVGVLSLLVGLPTAIVLTATAGLWWTFLVVFGVAVVSMVLGVAFMRRDGST</sequence>
<dbReference type="Pfam" id="PF08044">
    <property type="entry name" value="DUF1707"/>
    <property type="match status" value="1"/>
</dbReference>
<keyword evidence="1" id="KW-1133">Transmembrane helix</keyword>
<evidence type="ECO:0000259" key="2">
    <source>
        <dbReference type="Pfam" id="PF08044"/>
    </source>
</evidence>
<comment type="caution">
    <text evidence="3">The sequence shown here is derived from an EMBL/GenBank/DDBJ whole genome shotgun (WGS) entry which is preliminary data.</text>
</comment>
<evidence type="ECO:0000256" key="1">
    <source>
        <dbReference type="SAM" id="Phobius"/>
    </source>
</evidence>
<dbReference type="EMBL" id="MSIF01000050">
    <property type="protein sequence ID" value="OLF04284.1"/>
    <property type="molecule type" value="Genomic_DNA"/>
</dbReference>
<dbReference type="AlphaFoldDB" id="A0A7Z1ASW6"/>